<name>A0ABV5T4Z0_9MICO</name>
<dbReference type="Proteomes" id="UP001589611">
    <property type="component" value="Unassembled WGS sequence"/>
</dbReference>
<sequence length="327" mass="36221">MRRAATVPELSPLVRSRTALLAQGWTERSIESAVGDGRLHVIRRGAFMDRDDASGLWPEGSHLAHVIAVARSATGGGVVSHESAGVVWALPLYRHRPLRVHMTTPAPARISSGRDVTRHVAPLPASDIVIRHGIRCTSLERTVFDMIRALGPEASVAAADAAERQFALRGRVWDEDAVGYWRRSLRERVDAASGARGIRQARWVAAFADGRAQLPGESMSRIQLVRLGFRMPQLQVPVAGPGSQTYFVDFGLTEVRAFGEFDGKDKYLDVAMRRGIPLDQVLLEEKRREDWIRGTTQWRFARWEDEHSASPQALATRLASFGIRPPA</sequence>
<reference evidence="1 2" key="1">
    <citation type="submission" date="2024-09" db="EMBL/GenBank/DDBJ databases">
        <authorList>
            <person name="Sun Q."/>
            <person name="Mori K."/>
        </authorList>
    </citation>
    <scope>NUCLEOTIDE SEQUENCE [LARGE SCALE GENOMIC DNA]</scope>
    <source>
        <strain evidence="1 2">JCM 1342</strain>
    </source>
</reference>
<protein>
    <recommendedName>
        <fullName evidence="3">Transcriptional regulator, AbiEi antitoxin, Type IV TA system</fullName>
    </recommendedName>
</protein>
<gene>
    <name evidence="1" type="ORF">ACFFPJ_14170</name>
</gene>
<dbReference type="RefSeq" id="WP_344714960.1">
    <property type="nucleotide sequence ID" value="NZ_BAAAWH010000001.1"/>
</dbReference>
<proteinExistence type="predicted"/>
<evidence type="ECO:0000313" key="2">
    <source>
        <dbReference type="Proteomes" id="UP001589611"/>
    </source>
</evidence>
<keyword evidence="2" id="KW-1185">Reference proteome</keyword>
<comment type="caution">
    <text evidence="1">The sequence shown here is derived from an EMBL/GenBank/DDBJ whole genome shotgun (WGS) entry which is preliminary data.</text>
</comment>
<organism evidence="1 2">
    <name type="scientific">Microbacterium terregens</name>
    <dbReference type="NCBI Taxonomy" id="69363"/>
    <lineage>
        <taxon>Bacteria</taxon>
        <taxon>Bacillati</taxon>
        <taxon>Actinomycetota</taxon>
        <taxon>Actinomycetes</taxon>
        <taxon>Micrococcales</taxon>
        <taxon>Microbacteriaceae</taxon>
        <taxon>Microbacterium</taxon>
    </lineage>
</organism>
<evidence type="ECO:0008006" key="3">
    <source>
        <dbReference type="Google" id="ProtNLM"/>
    </source>
</evidence>
<dbReference type="EMBL" id="JBHMBE010000004">
    <property type="protein sequence ID" value="MFB9646942.1"/>
    <property type="molecule type" value="Genomic_DNA"/>
</dbReference>
<evidence type="ECO:0000313" key="1">
    <source>
        <dbReference type="EMBL" id="MFB9646942.1"/>
    </source>
</evidence>
<accession>A0ABV5T4Z0</accession>